<evidence type="ECO:0000313" key="2">
    <source>
        <dbReference type="Proteomes" id="UP000823749"/>
    </source>
</evidence>
<proteinExistence type="predicted"/>
<comment type="caution">
    <text evidence="1">The sequence shown here is derived from an EMBL/GenBank/DDBJ whole genome shotgun (WGS) entry which is preliminary data.</text>
</comment>
<dbReference type="Proteomes" id="UP000823749">
    <property type="component" value="Chromosome 7"/>
</dbReference>
<organism evidence="1 2">
    <name type="scientific">Rhododendron griersonianum</name>
    <dbReference type="NCBI Taxonomy" id="479676"/>
    <lineage>
        <taxon>Eukaryota</taxon>
        <taxon>Viridiplantae</taxon>
        <taxon>Streptophyta</taxon>
        <taxon>Embryophyta</taxon>
        <taxon>Tracheophyta</taxon>
        <taxon>Spermatophyta</taxon>
        <taxon>Magnoliopsida</taxon>
        <taxon>eudicotyledons</taxon>
        <taxon>Gunneridae</taxon>
        <taxon>Pentapetalae</taxon>
        <taxon>asterids</taxon>
        <taxon>Ericales</taxon>
        <taxon>Ericaceae</taxon>
        <taxon>Ericoideae</taxon>
        <taxon>Rhodoreae</taxon>
        <taxon>Rhododendron</taxon>
    </lineage>
</organism>
<gene>
    <name evidence="1" type="ORF">RHGRI_021253</name>
</gene>
<sequence length="147" mass="16727">MISPQLQFEAHQHDNMCNLFNEFIDLAEDSQEKYNMVMTQVRELKRELMEVSVVCESTVVLLGDDMSTHINSISLGDGVIPSKQSTNILDLECLQRKGRPPCKRKQGVVEKVVKKKRETKKKTLSNKNVKVTQAIWGIAMDSGHKRV</sequence>
<protein>
    <submittedName>
        <fullName evidence="1">Uncharacterized protein</fullName>
    </submittedName>
</protein>
<evidence type="ECO:0000313" key="1">
    <source>
        <dbReference type="EMBL" id="KAG5541358.1"/>
    </source>
</evidence>
<accession>A0AAV6JKY6</accession>
<reference evidence="1" key="1">
    <citation type="submission" date="2020-08" db="EMBL/GenBank/DDBJ databases">
        <title>Plant Genome Project.</title>
        <authorList>
            <person name="Zhang R.-G."/>
        </authorList>
    </citation>
    <scope>NUCLEOTIDE SEQUENCE</scope>
    <source>
        <strain evidence="1">WSP0</strain>
        <tissue evidence="1">Leaf</tissue>
    </source>
</reference>
<dbReference type="EMBL" id="JACTNZ010000007">
    <property type="protein sequence ID" value="KAG5541358.1"/>
    <property type="molecule type" value="Genomic_DNA"/>
</dbReference>
<dbReference type="AlphaFoldDB" id="A0AAV6JKY6"/>
<keyword evidence="2" id="KW-1185">Reference proteome</keyword>
<name>A0AAV6JKY6_9ERIC</name>